<dbReference type="GO" id="GO:0046819">
    <property type="term" value="P:protein secretion by the type V secretion system"/>
    <property type="evidence" value="ECO:0007669"/>
    <property type="project" value="TreeGrafter"/>
</dbReference>
<keyword evidence="2" id="KW-0812">Transmembrane</keyword>
<organism evidence="7 8">
    <name type="scientific">Aetokthonos hydrillicola Thurmond2011</name>
    <dbReference type="NCBI Taxonomy" id="2712845"/>
    <lineage>
        <taxon>Bacteria</taxon>
        <taxon>Bacillati</taxon>
        <taxon>Cyanobacteriota</taxon>
        <taxon>Cyanophyceae</taxon>
        <taxon>Nostocales</taxon>
        <taxon>Hapalosiphonaceae</taxon>
        <taxon>Aetokthonos</taxon>
    </lineage>
</organism>
<feature type="domain" description="Haemolysin activator HlyB C-terminal" evidence="5">
    <location>
        <begin position="257"/>
        <end position="567"/>
    </location>
</feature>
<dbReference type="RefSeq" id="WP_208339672.1">
    <property type="nucleotide sequence ID" value="NZ_CAWQFN010000556.1"/>
</dbReference>
<dbReference type="InterPro" id="IPR005565">
    <property type="entry name" value="Hemolysn_activator_HlyB_C"/>
</dbReference>
<dbReference type="Proteomes" id="UP000667802">
    <property type="component" value="Unassembled WGS sequence"/>
</dbReference>
<dbReference type="GO" id="GO:0008320">
    <property type="term" value="F:protein transmembrane transporter activity"/>
    <property type="evidence" value="ECO:0007669"/>
    <property type="project" value="TreeGrafter"/>
</dbReference>
<evidence type="ECO:0000259" key="5">
    <source>
        <dbReference type="Pfam" id="PF03865"/>
    </source>
</evidence>
<feature type="compositionally biased region" description="Pro residues" evidence="4">
    <location>
        <begin position="71"/>
        <end position="102"/>
    </location>
</feature>
<dbReference type="AlphaFoldDB" id="A0AAP5I7N9"/>
<feature type="domain" description="Polypeptide-transport-associated ShlB-type" evidence="6">
    <location>
        <begin position="116"/>
        <end position="193"/>
    </location>
</feature>
<proteinExistence type="predicted"/>
<dbReference type="Gene3D" id="2.40.160.50">
    <property type="entry name" value="membrane protein fhac: a member of the omp85/tpsb transporter family"/>
    <property type="match status" value="1"/>
</dbReference>
<evidence type="ECO:0000259" key="6">
    <source>
        <dbReference type="Pfam" id="PF08479"/>
    </source>
</evidence>
<dbReference type="EMBL" id="JAALHA020000001">
    <property type="protein sequence ID" value="MDR9893985.1"/>
    <property type="molecule type" value="Genomic_DNA"/>
</dbReference>
<dbReference type="Gene3D" id="3.10.20.310">
    <property type="entry name" value="membrane protein fhac"/>
    <property type="match status" value="1"/>
</dbReference>
<dbReference type="Pfam" id="PF08479">
    <property type="entry name" value="POTRA_2"/>
    <property type="match status" value="1"/>
</dbReference>
<comment type="caution">
    <text evidence="7">The sequence shown here is derived from an EMBL/GenBank/DDBJ whole genome shotgun (WGS) entry which is preliminary data.</text>
</comment>
<dbReference type="InterPro" id="IPR013686">
    <property type="entry name" value="Polypept-transport_assoc_ShlB"/>
</dbReference>
<evidence type="ECO:0000313" key="8">
    <source>
        <dbReference type="Proteomes" id="UP000667802"/>
    </source>
</evidence>
<dbReference type="InterPro" id="IPR051544">
    <property type="entry name" value="TPS_OM_transporter"/>
</dbReference>
<evidence type="ECO:0000256" key="4">
    <source>
        <dbReference type="SAM" id="MobiDB-lite"/>
    </source>
</evidence>
<sequence length="608" mass="67221">MFQFYCLKLNLTIFLVVGLLFSLYIDSALAQALHDSSLDTENSPLTPLVNINRQSFDITKQSVILSQLPNPITPRSPEPSKPTPQQPAPAPQTPLEVPPSNIPPSQNLPKIPGSITVSRFEFIGNTAFSNKKLTEITAKFTRKPITFAQLLEAEAAVTKLYTDAGYINSGAVIPANQIFSPKGAVVKIQIIEGGIEDIKVTGTRRLNPNYIRSRLKLASSKPLNRERLLEGLQLLQLNPLIKNISAELSAGSRPDLSLLEVKVVEANSFHPAFFADNARVPTVGSFRRGISINEGNALGFGDDLSFQYTNTDGSNAYDLSYTVPINAHNSTINFSAGLTDTQVVEPPFNRLNITGDSSYLDLSFRQPIIQTPNQELALGLTLSHEESQTKLFGENFLLSPGANQQGQTNISAVRFFQDYTQRSPREVFALHSQFSLGVGWFDATVHSQPPDSRFFAWRGQEQYVRLLAPDTLLVLRSDMQLSTRALVPLEQISVGGLQSVRGYRQDQLLTDNGFLASAEVRFPILRVKDVEGLLQVVPFLDFGVGWNSSGNRSPNRNTLVGLGVGLQWQMSNKFNARFDYGIPLIDVHNKGRTLQENGFYFSLNYSPF</sequence>
<keyword evidence="1" id="KW-1134">Transmembrane beta strand</keyword>
<dbReference type="Pfam" id="PF03865">
    <property type="entry name" value="ShlB"/>
    <property type="match status" value="1"/>
</dbReference>
<evidence type="ECO:0000256" key="3">
    <source>
        <dbReference type="ARBA" id="ARBA00023237"/>
    </source>
</evidence>
<evidence type="ECO:0000256" key="2">
    <source>
        <dbReference type="ARBA" id="ARBA00022692"/>
    </source>
</evidence>
<feature type="region of interest" description="Disordered" evidence="4">
    <location>
        <begin position="69"/>
        <end position="108"/>
    </location>
</feature>
<dbReference type="PANTHER" id="PTHR34597:SF1">
    <property type="entry name" value="HEME_HEMOPEXIN TRANSPORTER PROTEIN HUXB"/>
    <property type="match status" value="1"/>
</dbReference>
<reference evidence="8" key="1">
    <citation type="journal article" date="2021" name="Science">
        <title>Hunting the eagle killer: A cyanobacterial neurotoxin causes vacuolar myelinopathy.</title>
        <authorList>
            <person name="Breinlinger S."/>
            <person name="Phillips T.J."/>
            <person name="Haram B.N."/>
            <person name="Mares J."/>
            <person name="Martinez Yerena J.A."/>
            <person name="Hrouzek P."/>
            <person name="Sobotka R."/>
            <person name="Henderson W.M."/>
            <person name="Schmieder P."/>
            <person name="Williams S.M."/>
            <person name="Lauderdale J.D."/>
            <person name="Wilde H.D."/>
            <person name="Gerrin W."/>
            <person name="Kust A."/>
            <person name="Washington J.W."/>
            <person name="Wagner C."/>
            <person name="Geier B."/>
            <person name="Liebeke M."/>
            <person name="Enke H."/>
            <person name="Niedermeyer T.H.J."/>
            <person name="Wilde S.B."/>
        </authorList>
    </citation>
    <scope>NUCLEOTIDE SEQUENCE [LARGE SCALE GENOMIC DNA]</scope>
    <source>
        <strain evidence="8">Thurmond2011</strain>
    </source>
</reference>
<accession>A0AAP5I7N9</accession>
<gene>
    <name evidence="7" type="ORF">G7B40_005280</name>
</gene>
<dbReference type="PANTHER" id="PTHR34597">
    <property type="entry name" value="SLR1661 PROTEIN"/>
    <property type="match status" value="1"/>
</dbReference>
<name>A0AAP5I7N9_9CYAN</name>
<dbReference type="GO" id="GO:0098046">
    <property type="term" value="C:type V protein secretion system complex"/>
    <property type="evidence" value="ECO:0007669"/>
    <property type="project" value="TreeGrafter"/>
</dbReference>
<keyword evidence="3" id="KW-0998">Cell outer membrane</keyword>
<evidence type="ECO:0000313" key="7">
    <source>
        <dbReference type="EMBL" id="MDR9893985.1"/>
    </source>
</evidence>
<keyword evidence="1" id="KW-0472">Membrane</keyword>
<keyword evidence="8" id="KW-1185">Reference proteome</keyword>
<evidence type="ECO:0000256" key="1">
    <source>
        <dbReference type="ARBA" id="ARBA00022452"/>
    </source>
</evidence>
<protein>
    <submittedName>
        <fullName evidence="7">ShlB/FhaC/HecB family hemolysin secretion/activation protein</fullName>
    </submittedName>
</protein>